<comment type="caution">
    <text evidence="6">The sequence shown here is derived from an EMBL/GenBank/DDBJ whole genome shotgun (WGS) entry which is preliminary data.</text>
</comment>
<dbReference type="Proteomes" id="UP000469011">
    <property type="component" value="Unassembled WGS sequence"/>
</dbReference>
<dbReference type="PANTHER" id="PTHR30537:SF5">
    <property type="entry name" value="HTH-TYPE TRANSCRIPTIONAL ACTIVATOR TTDR-RELATED"/>
    <property type="match status" value="1"/>
</dbReference>
<dbReference type="Gene3D" id="1.10.10.10">
    <property type="entry name" value="Winged helix-like DNA-binding domain superfamily/Winged helix DNA-binding domain"/>
    <property type="match status" value="1"/>
</dbReference>
<dbReference type="InterPro" id="IPR036390">
    <property type="entry name" value="WH_DNA-bd_sf"/>
</dbReference>
<protein>
    <submittedName>
        <fullName evidence="6">LysR family transcriptional regulator</fullName>
    </submittedName>
</protein>
<sequence>MDRLQSLKVFVAVAEAESFAAGARAVGLSAPSATRGVNDLEAALGARLFTRTTRRVRLTDAGLAYLDEVREILAQLQAADDLVAGAARTPVGRLRLTCPQEFGRIHIAPILTEFLDRFPGVKAEVLMVDRIVNLVEEGYDIAVRIGHLPPSNLTALKVGEVRRVVCGAPDYLKARGRPDVPTDLASHRLIAISGAGPALAWRFGRDSMTTVAIDPQLTMTSVAASIEVARQGWGLCRALSYQVAEDLDTGRLEIVLEDHEPAPLPIHLVHHEGRRAAAKIRSFIDFASEKLRQISVLQP</sequence>
<name>A0A6N9T5R1_9HYPH</name>
<feature type="domain" description="HTH lysR-type" evidence="5">
    <location>
        <begin position="1"/>
        <end position="59"/>
    </location>
</feature>
<keyword evidence="4" id="KW-0804">Transcription</keyword>
<dbReference type="InterPro" id="IPR058163">
    <property type="entry name" value="LysR-type_TF_proteobact-type"/>
</dbReference>
<dbReference type="GO" id="GO:0043565">
    <property type="term" value="F:sequence-specific DNA binding"/>
    <property type="evidence" value="ECO:0007669"/>
    <property type="project" value="TreeGrafter"/>
</dbReference>
<keyword evidence="7" id="KW-1185">Reference proteome</keyword>
<dbReference type="InterPro" id="IPR005119">
    <property type="entry name" value="LysR_subst-bd"/>
</dbReference>
<accession>A0A6N9T5R1</accession>
<dbReference type="GO" id="GO:0006351">
    <property type="term" value="P:DNA-templated transcription"/>
    <property type="evidence" value="ECO:0007669"/>
    <property type="project" value="TreeGrafter"/>
</dbReference>
<dbReference type="Gene3D" id="3.40.190.290">
    <property type="match status" value="1"/>
</dbReference>
<gene>
    <name evidence="6" type="ORF">GTK09_14050</name>
</gene>
<dbReference type="EMBL" id="JAAAMG010000010">
    <property type="protein sequence ID" value="NDW05545.1"/>
    <property type="molecule type" value="Genomic_DNA"/>
</dbReference>
<dbReference type="SUPFAM" id="SSF53850">
    <property type="entry name" value="Periplasmic binding protein-like II"/>
    <property type="match status" value="1"/>
</dbReference>
<evidence type="ECO:0000256" key="2">
    <source>
        <dbReference type="ARBA" id="ARBA00023015"/>
    </source>
</evidence>
<evidence type="ECO:0000256" key="3">
    <source>
        <dbReference type="ARBA" id="ARBA00023125"/>
    </source>
</evidence>
<dbReference type="GO" id="GO:0003700">
    <property type="term" value="F:DNA-binding transcription factor activity"/>
    <property type="evidence" value="ECO:0007669"/>
    <property type="project" value="InterPro"/>
</dbReference>
<keyword evidence="3" id="KW-0238">DNA-binding</keyword>
<dbReference type="SUPFAM" id="SSF46785">
    <property type="entry name" value="Winged helix' DNA-binding domain"/>
    <property type="match status" value="1"/>
</dbReference>
<proteinExistence type="inferred from homology"/>
<dbReference type="InterPro" id="IPR036388">
    <property type="entry name" value="WH-like_DNA-bd_sf"/>
</dbReference>
<dbReference type="CDD" id="cd08471">
    <property type="entry name" value="PBP2_CrgA_like_2"/>
    <property type="match status" value="1"/>
</dbReference>
<dbReference type="AlphaFoldDB" id="A0A6N9T5R1"/>
<evidence type="ECO:0000313" key="6">
    <source>
        <dbReference type="EMBL" id="NDW05545.1"/>
    </source>
</evidence>
<evidence type="ECO:0000256" key="1">
    <source>
        <dbReference type="ARBA" id="ARBA00009437"/>
    </source>
</evidence>
<dbReference type="InterPro" id="IPR000847">
    <property type="entry name" value="LysR_HTH_N"/>
</dbReference>
<evidence type="ECO:0000259" key="5">
    <source>
        <dbReference type="PROSITE" id="PS50931"/>
    </source>
</evidence>
<dbReference type="PANTHER" id="PTHR30537">
    <property type="entry name" value="HTH-TYPE TRANSCRIPTIONAL REGULATOR"/>
    <property type="match status" value="1"/>
</dbReference>
<dbReference type="Pfam" id="PF03466">
    <property type="entry name" value="LysR_substrate"/>
    <property type="match status" value="1"/>
</dbReference>
<reference evidence="6 7" key="1">
    <citation type="submission" date="2020-01" db="EMBL/GenBank/DDBJ databases">
        <title>Jiella pacifica sp. nov.</title>
        <authorList>
            <person name="Xue Z."/>
            <person name="Zhu S."/>
            <person name="Chen J."/>
            <person name="Yang J."/>
        </authorList>
    </citation>
    <scope>NUCLEOTIDE SEQUENCE [LARGE SCALE GENOMIC DNA]</scope>
    <source>
        <strain evidence="6 7">40Bstr34</strain>
    </source>
</reference>
<evidence type="ECO:0000313" key="7">
    <source>
        <dbReference type="Proteomes" id="UP000469011"/>
    </source>
</evidence>
<comment type="similarity">
    <text evidence="1">Belongs to the LysR transcriptional regulatory family.</text>
</comment>
<dbReference type="PROSITE" id="PS50931">
    <property type="entry name" value="HTH_LYSR"/>
    <property type="match status" value="1"/>
</dbReference>
<evidence type="ECO:0000256" key="4">
    <source>
        <dbReference type="ARBA" id="ARBA00023163"/>
    </source>
</evidence>
<organism evidence="6 7">
    <name type="scientific">Jiella pacifica</name>
    <dbReference type="NCBI Taxonomy" id="2696469"/>
    <lineage>
        <taxon>Bacteria</taxon>
        <taxon>Pseudomonadati</taxon>
        <taxon>Pseudomonadota</taxon>
        <taxon>Alphaproteobacteria</taxon>
        <taxon>Hyphomicrobiales</taxon>
        <taxon>Aurantimonadaceae</taxon>
        <taxon>Jiella</taxon>
    </lineage>
</organism>
<dbReference type="Pfam" id="PF00126">
    <property type="entry name" value="HTH_1"/>
    <property type="match status" value="1"/>
</dbReference>
<keyword evidence="2" id="KW-0805">Transcription regulation</keyword>
<dbReference type="FunFam" id="1.10.10.10:FF:000001">
    <property type="entry name" value="LysR family transcriptional regulator"/>
    <property type="match status" value="1"/>
</dbReference>